<dbReference type="GO" id="GO:0004222">
    <property type="term" value="F:metalloendopeptidase activity"/>
    <property type="evidence" value="ECO:0007669"/>
    <property type="project" value="InterPro"/>
</dbReference>
<evidence type="ECO:0000313" key="9">
    <source>
        <dbReference type="Proteomes" id="UP000274822"/>
    </source>
</evidence>
<protein>
    <recommendedName>
        <fullName evidence="5">Endopeptidase S2P</fullName>
    </recommendedName>
</protein>
<feature type="transmembrane region" description="Helical" evidence="6">
    <location>
        <begin position="292"/>
        <end position="313"/>
    </location>
</feature>
<proteinExistence type="predicted"/>
<feature type="transmembrane region" description="Helical" evidence="6">
    <location>
        <begin position="319"/>
        <end position="344"/>
    </location>
</feature>
<keyword evidence="2 6" id="KW-0812">Transmembrane</keyword>
<evidence type="ECO:0000256" key="3">
    <source>
        <dbReference type="ARBA" id="ARBA00022989"/>
    </source>
</evidence>
<dbReference type="GO" id="GO:0031293">
    <property type="term" value="P:membrane protein intracellular domain proteolysis"/>
    <property type="evidence" value="ECO:0007669"/>
    <property type="project" value="TreeGrafter"/>
</dbReference>
<evidence type="ECO:0000256" key="1">
    <source>
        <dbReference type="ARBA" id="ARBA00004127"/>
    </source>
</evidence>
<dbReference type="Proteomes" id="UP000274822">
    <property type="component" value="Unassembled WGS sequence"/>
</dbReference>
<dbReference type="GO" id="GO:0005737">
    <property type="term" value="C:cytoplasm"/>
    <property type="evidence" value="ECO:0007669"/>
    <property type="project" value="TreeGrafter"/>
</dbReference>
<dbReference type="EMBL" id="RBNJ01003553">
    <property type="protein sequence ID" value="RUS30800.1"/>
    <property type="molecule type" value="Genomic_DNA"/>
</dbReference>
<evidence type="ECO:0000256" key="5">
    <source>
        <dbReference type="ARBA" id="ARBA00032658"/>
    </source>
</evidence>
<organism evidence="8 9">
    <name type="scientific">Jimgerdemannia flammicorona</name>
    <dbReference type="NCBI Taxonomy" id="994334"/>
    <lineage>
        <taxon>Eukaryota</taxon>
        <taxon>Fungi</taxon>
        <taxon>Fungi incertae sedis</taxon>
        <taxon>Mucoromycota</taxon>
        <taxon>Mucoromycotina</taxon>
        <taxon>Endogonomycetes</taxon>
        <taxon>Endogonales</taxon>
        <taxon>Endogonaceae</taxon>
        <taxon>Jimgerdemannia</taxon>
    </lineage>
</organism>
<dbReference type="GO" id="GO:0012505">
    <property type="term" value="C:endomembrane system"/>
    <property type="evidence" value="ECO:0007669"/>
    <property type="project" value="UniProtKB-SubCell"/>
</dbReference>
<sequence>QGRRPEKQTTSVFLGSALTFETNIHKKVCWGSSLPNTDSGCFLRQRRPNIPVYYVLPSDTQPSRRMSLLDFFGGFLYCWFVVHLVVFLLNYCGVKKAKVKPWLRASNPEAGTTYLPTTSASASSSSTLSIKLFNLRYTTTWFNPMFTRLAEWAPRFWEVWFTIGVWFGLLAMVVGVGVLVFAAYKIGLWALKAAAAVVFASSSRAAAASASLGRNSLVKRAYEDDPVLMGSADTEMDDGGNQVFVPVIPGVTLPISHIGYYLLALLVSGVFHEAGHAIAAAREGIPINNAGIFLYILYPGAFVDIPSRTLALLPPLRQLRVICAGVWHNAVLYLGLSLALSVGLKIGFQLIGWKLLEATGGVAIVAISQNSALYGHLSISSVIYRLDDTYLDNNIKDWNDFLLSLTNHDTQNGFCVGIKELSDDPLDCCQIDAENPFSKSSNPSLSCFERFSHQKQPPEHSLRNPFCLPSLNILASSPPHERCETDFDCGGVVGGICMTPYAPFKAGRVLRIYFKRPPWHPEAAKMDREKEDEKSVVFIGELVDVWESVQVSVLQPQYSFLPVWLPHVIEMTLSYTCSFTLALSLLNILPAFHLDGEYALTTILSIVYPSREETMSTSGHNARARKRIEHSLIWCTSILVGFVVAGSLVTGIVQTAKNGGAR</sequence>
<feature type="domain" description="Peptidase M50" evidence="7">
    <location>
        <begin position="260"/>
        <end position="607"/>
    </location>
</feature>
<evidence type="ECO:0000256" key="4">
    <source>
        <dbReference type="ARBA" id="ARBA00023136"/>
    </source>
</evidence>
<feature type="transmembrane region" description="Helical" evidence="6">
    <location>
        <begin position="71"/>
        <end position="94"/>
    </location>
</feature>
<evidence type="ECO:0000256" key="2">
    <source>
        <dbReference type="ARBA" id="ARBA00022692"/>
    </source>
</evidence>
<dbReference type="Pfam" id="PF02163">
    <property type="entry name" value="Peptidase_M50"/>
    <property type="match status" value="1"/>
</dbReference>
<comment type="caution">
    <text evidence="8">The sequence shown here is derived from an EMBL/GenBank/DDBJ whole genome shotgun (WGS) entry which is preliminary data.</text>
</comment>
<feature type="non-terminal residue" evidence="8">
    <location>
        <position position="1"/>
    </location>
</feature>
<accession>A0A433QM03</accession>
<feature type="transmembrane region" description="Helical" evidence="6">
    <location>
        <begin position="159"/>
        <end position="184"/>
    </location>
</feature>
<evidence type="ECO:0000259" key="7">
    <source>
        <dbReference type="Pfam" id="PF02163"/>
    </source>
</evidence>
<dbReference type="PRINTS" id="PR01000">
    <property type="entry name" value="SREBPS2PTASE"/>
</dbReference>
<feature type="transmembrane region" description="Helical" evidence="6">
    <location>
        <begin position="632"/>
        <end position="653"/>
    </location>
</feature>
<gene>
    <name evidence="8" type="ORF">BC938DRAFT_478938</name>
</gene>
<reference evidence="8 9" key="1">
    <citation type="journal article" date="2018" name="New Phytol.">
        <title>Phylogenomics of Endogonaceae and evolution of mycorrhizas within Mucoromycota.</title>
        <authorList>
            <person name="Chang Y."/>
            <person name="Desiro A."/>
            <person name="Na H."/>
            <person name="Sandor L."/>
            <person name="Lipzen A."/>
            <person name="Clum A."/>
            <person name="Barry K."/>
            <person name="Grigoriev I.V."/>
            <person name="Martin F.M."/>
            <person name="Stajich J.E."/>
            <person name="Smith M.E."/>
            <person name="Bonito G."/>
            <person name="Spatafora J.W."/>
        </authorList>
    </citation>
    <scope>NUCLEOTIDE SEQUENCE [LARGE SCALE GENOMIC DNA]</scope>
    <source>
        <strain evidence="8 9">AD002</strain>
    </source>
</reference>
<dbReference type="GO" id="GO:0016020">
    <property type="term" value="C:membrane"/>
    <property type="evidence" value="ECO:0007669"/>
    <property type="project" value="InterPro"/>
</dbReference>
<dbReference type="InterPro" id="IPR008915">
    <property type="entry name" value="Peptidase_M50"/>
</dbReference>
<dbReference type="PANTHER" id="PTHR13325:SF3">
    <property type="entry name" value="MEMBRANE-BOUND TRANSCRIPTION FACTOR SITE-2 PROTEASE"/>
    <property type="match status" value="1"/>
</dbReference>
<dbReference type="AlphaFoldDB" id="A0A433QM03"/>
<keyword evidence="9" id="KW-1185">Reference proteome</keyword>
<keyword evidence="4 6" id="KW-0472">Membrane</keyword>
<name>A0A433QM03_9FUNG</name>
<dbReference type="PANTHER" id="PTHR13325">
    <property type="entry name" value="PROTEASE M50 MEMBRANE-BOUND TRANSCRIPTION FACTOR SITE 2 PROTEASE"/>
    <property type="match status" value="1"/>
</dbReference>
<feature type="transmembrane region" description="Helical" evidence="6">
    <location>
        <begin position="258"/>
        <end position="280"/>
    </location>
</feature>
<keyword evidence="3 6" id="KW-1133">Transmembrane helix</keyword>
<evidence type="ECO:0000256" key="6">
    <source>
        <dbReference type="SAM" id="Phobius"/>
    </source>
</evidence>
<dbReference type="GO" id="GO:1905897">
    <property type="term" value="P:regulation of response to endoplasmic reticulum stress"/>
    <property type="evidence" value="ECO:0007669"/>
    <property type="project" value="TreeGrafter"/>
</dbReference>
<dbReference type="InterPro" id="IPR001193">
    <property type="entry name" value="MBTPS2"/>
</dbReference>
<comment type="subcellular location">
    <subcellularLocation>
        <location evidence="1">Endomembrane system</location>
        <topology evidence="1">Multi-pass membrane protein</topology>
    </subcellularLocation>
</comment>
<evidence type="ECO:0000313" key="8">
    <source>
        <dbReference type="EMBL" id="RUS30800.1"/>
    </source>
</evidence>